<dbReference type="PANTHER" id="PTHR22878">
    <property type="entry name" value="DYNEIN HEAVY CHAIN 6, AXONEMAL-LIKE-RELATED"/>
    <property type="match status" value="1"/>
</dbReference>
<gene>
    <name evidence="2" type="ORF">PXEA_LOCUS36211</name>
</gene>
<dbReference type="GO" id="GO:0030286">
    <property type="term" value="C:dynein complex"/>
    <property type="evidence" value="ECO:0007669"/>
    <property type="project" value="InterPro"/>
</dbReference>
<reference evidence="2" key="1">
    <citation type="submission" date="2018-11" db="EMBL/GenBank/DDBJ databases">
        <authorList>
            <consortium name="Pathogen Informatics"/>
        </authorList>
    </citation>
    <scope>NUCLEOTIDE SEQUENCE</scope>
</reference>
<dbReference type="Proteomes" id="UP000784294">
    <property type="component" value="Unassembled WGS sequence"/>
</dbReference>
<dbReference type="AlphaFoldDB" id="A0A3S5B809"/>
<protein>
    <recommendedName>
        <fullName evidence="1">Dynein heavy chain region D6 P-loop domain-containing protein</fullName>
    </recommendedName>
</protein>
<dbReference type="EMBL" id="CAAALY010276486">
    <property type="protein sequence ID" value="VEL42771.1"/>
    <property type="molecule type" value="Genomic_DNA"/>
</dbReference>
<dbReference type="FunFam" id="3.40.50.300:FF:000362">
    <property type="entry name" value="Dynein, axonemal, heavy chain 6"/>
    <property type="match status" value="1"/>
</dbReference>
<proteinExistence type="predicted"/>
<evidence type="ECO:0000313" key="3">
    <source>
        <dbReference type="Proteomes" id="UP000784294"/>
    </source>
</evidence>
<dbReference type="InterPro" id="IPR027417">
    <property type="entry name" value="P-loop_NTPase"/>
</dbReference>
<dbReference type="GO" id="GO:0045505">
    <property type="term" value="F:dynein intermediate chain binding"/>
    <property type="evidence" value="ECO:0007669"/>
    <property type="project" value="InterPro"/>
</dbReference>
<keyword evidence="3" id="KW-1185">Reference proteome</keyword>
<dbReference type="GO" id="GO:0008569">
    <property type="term" value="F:minus-end-directed microtubule motor activity"/>
    <property type="evidence" value="ECO:0007669"/>
    <property type="project" value="InterPro"/>
</dbReference>
<dbReference type="OrthoDB" id="5593012at2759"/>
<dbReference type="GO" id="GO:0007018">
    <property type="term" value="P:microtubule-based movement"/>
    <property type="evidence" value="ECO:0007669"/>
    <property type="project" value="InterPro"/>
</dbReference>
<dbReference type="GO" id="GO:0051959">
    <property type="term" value="F:dynein light intermediate chain binding"/>
    <property type="evidence" value="ECO:0007669"/>
    <property type="project" value="InterPro"/>
</dbReference>
<dbReference type="InterPro" id="IPR026983">
    <property type="entry name" value="DHC"/>
</dbReference>
<name>A0A3S5B809_9PLAT</name>
<dbReference type="Gene3D" id="3.40.50.300">
    <property type="entry name" value="P-loop containing nucleotide triphosphate hydrolases"/>
    <property type="match status" value="1"/>
</dbReference>
<sequence>MRCIRPDKMVPAIQHFIVTNLGHSFIEPPTFDLSSSFVDSNCCSPLIFVLSPGADPMNALIRFGQDRGYTVERIKTISLGQGQGPIAARMIEKAVEVGDWVVLQNCHLAASWMKQLEKICEEMIVPEKTHNDFRLWLTSYPSEDFPVIILQNGGLYNLNIC</sequence>
<organism evidence="2 3">
    <name type="scientific">Protopolystoma xenopodis</name>
    <dbReference type="NCBI Taxonomy" id="117903"/>
    <lineage>
        <taxon>Eukaryota</taxon>
        <taxon>Metazoa</taxon>
        <taxon>Spiralia</taxon>
        <taxon>Lophotrochozoa</taxon>
        <taxon>Platyhelminthes</taxon>
        <taxon>Monogenea</taxon>
        <taxon>Polyopisthocotylea</taxon>
        <taxon>Polystomatidea</taxon>
        <taxon>Polystomatidae</taxon>
        <taxon>Protopolystoma</taxon>
    </lineage>
</organism>
<feature type="domain" description="Dynein heavy chain region D6 P-loop" evidence="1">
    <location>
        <begin position="42"/>
        <end position="153"/>
    </location>
</feature>
<evidence type="ECO:0000259" key="1">
    <source>
        <dbReference type="Pfam" id="PF03028"/>
    </source>
</evidence>
<dbReference type="PANTHER" id="PTHR22878:SF71">
    <property type="entry name" value="DYNEIN, AXONEMAL, HEAVY CHAIN 3"/>
    <property type="match status" value="1"/>
</dbReference>
<dbReference type="InterPro" id="IPR004273">
    <property type="entry name" value="Dynein_heavy_D6_P-loop"/>
</dbReference>
<evidence type="ECO:0000313" key="2">
    <source>
        <dbReference type="EMBL" id="VEL42771.1"/>
    </source>
</evidence>
<accession>A0A3S5B809</accession>
<comment type="caution">
    <text evidence="2">The sequence shown here is derived from an EMBL/GenBank/DDBJ whole genome shotgun (WGS) entry which is preliminary data.</text>
</comment>
<dbReference type="Pfam" id="PF03028">
    <property type="entry name" value="Dynein_heavy"/>
    <property type="match status" value="1"/>
</dbReference>